<comment type="catalytic activity">
    <reaction evidence="11">
        <text>L-arginine(in) = L-arginine(out)</text>
        <dbReference type="Rhea" id="RHEA:32143"/>
        <dbReference type="ChEBI" id="CHEBI:32682"/>
    </reaction>
</comment>
<dbReference type="EMBL" id="OY660869">
    <property type="protein sequence ID" value="CAJ1058148.1"/>
    <property type="molecule type" value="Genomic_DNA"/>
</dbReference>
<evidence type="ECO:0000256" key="13">
    <source>
        <dbReference type="SAM" id="Phobius"/>
    </source>
</evidence>
<feature type="transmembrane region" description="Helical" evidence="13">
    <location>
        <begin position="34"/>
        <end position="53"/>
    </location>
</feature>
<dbReference type="InterPro" id="IPR004755">
    <property type="entry name" value="Cat_AA_permease"/>
</dbReference>
<reference evidence="15" key="1">
    <citation type="submission" date="2023-08" db="EMBL/GenBank/DDBJ databases">
        <authorList>
            <person name="Alioto T."/>
            <person name="Alioto T."/>
            <person name="Gomez Garrido J."/>
        </authorList>
    </citation>
    <scope>NUCLEOTIDE SEQUENCE</scope>
</reference>
<keyword evidence="9" id="KW-0325">Glycoprotein</keyword>
<keyword evidence="7 13" id="KW-1133">Transmembrane helix</keyword>
<dbReference type="FunFam" id="1.20.1740.10:FF:000053">
    <property type="entry name" value="Cationic amino acid transporter 3"/>
    <property type="match status" value="1"/>
</dbReference>
<evidence type="ECO:0000256" key="10">
    <source>
        <dbReference type="ARBA" id="ARBA00034422"/>
    </source>
</evidence>
<feature type="transmembrane region" description="Helical" evidence="13">
    <location>
        <begin position="559"/>
        <end position="579"/>
    </location>
</feature>
<proteinExistence type="inferred from homology"/>
<feature type="transmembrane region" description="Helical" evidence="13">
    <location>
        <begin position="383"/>
        <end position="403"/>
    </location>
</feature>
<comment type="catalytic activity">
    <reaction evidence="12">
        <text>L-ornithine(in) = L-ornithine(out)</text>
        <dbReference type="Rhea" id="RHEA:71199"/>
        <dbReference type="ChEBI" id="CHEBI:46911"/>
    </reaction>
</comment>
<evidence type="ECO:0000256" key="8">
    <source>
        <dbReference type="ARBA" id="ARBA00023136"/>
    </source>
</evidence>
<name>A0AAV1FBZ2_XYRNO</name>
<gene>
    <name evidence="15" type="ORF">XNOV1_A037362</name>
</gene>
<dbReference type="GO" id="GO:0061459">
    <property type="term" value="F:L-arginine transmembrane transporter activity"/>
    <property type="evidence" value="ECO:0007669"/>
    <property type="project" value="TreeGrafter"/>
</dbReference>
<dbReference type="InterPro" id="IPR029485">
    <property type="entry name" value="CAT_C"/>
</dbReference>
<dbReference type="Gene3D" id="1.20.1740.10">
    <property type="entry name" value="Amino acid/polyamine transporter I"/>
    <property type="match status" value="2"/>
</dbReference>
<feature type="domain" description="Cationic amino acid transporter C-terminal" evidence="14">
    <location>
        <begin position="528"/>
        <end position="576"/>
    </location>
</feature>
<evidence type="ECO:0000256" key="2">
    <source>
        <dbReference type="ARBA" id="ARBA00008572"/>
    </source>
</evidence>
<feature type="transmembrane region" description="Helical" evidence="13">
    <location>
        <begin position="336"/>
        <end position="362"/>
    </location>
</feature>
<dbReference type="GO" id="GO:0015189">
    <property type="term" value="F:L-lysine transmembrane transporter activity"/>
    <property type="evidence" value="ECO:0007669"/>
    <property type="project" value="TreeGrafter"/>
</dbReference>
<keyword evidence="5 13" id="KW-0812">Transmembrane</keyword>
<dbReference type="GO" id="GO:0000064">
    <property type="term" value="F:L-ornithine transmembrane transporter activity"/>
    <property type="evidence" value="ECO:0007669"/>
    <property type="project" value="TreeGrafter"/>
</dbReference>
<keyword evidence="4" id="KW-1003">Cell membrane</keyword>
<comment type="catalytic activity">
    <reaction evidence="10">
        <text>L-lysine(in) = L-lysine(out)</text>
        <dbReference type="Rhea" id="RHEA:70935"/>
        <dbReference type="ChEBI" id="CHEBI:32551"/>
    </reaction>
</comment>
<keyword evidence="8 13" id="KW-0472">Membrane</keyword>
<feature type="transmembrane region" description="Helical" evidence="13">
    <location>
        <begin position="98"/>
        <end position="122"/>
    </location>
</feature>
<accession>A0AAV1FBZ2</accession>
<evidence type="ECO:0000256" key="5">
    <source>
        <dbReference type="ARBA" id="ARBA00022692"/>
    </source>
</evidence>
<feature type="transmembrane region" description="Helical" evidence="13">
    <location>
        <begin position="466"/>
        <end position="485"/>
    </location>
</feature>
<keyword evidence="16" id="KW-1185">Reference proteome</keyword>
<dbReference type="NCBIfam" id="TIGR00906">
    <property type="entry name" value="2A0303"/>
    <property type="match status" value="1"/>
</dbReference>
<evidence type="ECO:0000256" key="1">
    <source>
        <dbReference type="ARBA" id="ARBA00004651"/>
    </source>
</evidence>
<dbReference type="Pfam" id="PF13520">
    <property type="entry name" value="AA_permease_2"/>
    <property type="match status" value="1"/>
</dbReference>
<dbReference type="Pfam" id="PF13906">
    <property type="entry name" value="AA_permease_C"/>
    <property type="match status" value="1"/>
</dbReference>
<feature type="transmembrane region" description="Helical" evidence="13">
    <location>
        <begin position="287"/>
        <end position="316"/>
    </location>
</feature>
<feature type="transmembrane region" description="Helical" evidence="13">
    <location>
        <begin position="65"/>
        <end position="86"/>
    </location>
</feature>
<evidence type="ECO:0000313" key="15">
    <source>
        <dbReference type="EMBL" id="CAJ1058148.1"/>
    </source>
</evidence>
<evidence type="ECO:0000256" key="6">
    <source>
        <dbReference type="ARBA" id="ARBA00022970"/>
    </source>
</evidence>
<evidence type="ECO:0000259" key="14">
    <source>
        <dbReference type="Pfam" id="PF13906"/>
    </source>
</evidence>
<organism evidence="15 16">
    <name type="scientific">Xyrichtys novacula</name>
    <name type="common">Pearly razorfish</name>
    <name type="synonym">Hemipteronotus novacula</name>
    <dbReference type="NCBI Taxonomy" id="13765"/>
    <lineage>
        <taxon>Eukaryota</taxon>
        <taxon>Metazoa</taxon>
        <taxon>Chordata</taxon>
        <taxon>Craniata</taxon>
        <taxon>Vertebrata</taxon>
        <taxon>Euteleostomi</taxon>
        <taxon>Actinopterygii</taxon>
        <taxon>Neopterygii</taxon>
        <taxon>Teleostei</taxon>
        <taxon>Neoteleostei</taxon>
        <taxon>Acanthomorphata</taxon>
        <taxon>Eupercaria</taxon>
        <taxon>Labriformes</taxon>
        <taxon>Labridae</taxon>
        <taxon>Xyrichtys</taxon>
    </lineage>
</organism>
<dbReference type="InterPro" id="IPR002293">
    <property type="entry name" value="AA/rel_permease1"/>
</dbReference>
<feature type="transmembrane region" description="Helical" evidence="13">
    <location>
        <begin position="528"/>
        <end position="547"/>
    </location>
</feature>
<dbReference type="Proteomes" id="UP001178508">
    <property type="component" value="Chromosome 6"/>
</dbReference>
<dbReference type="GO" id="GO:0097638">
    <property type="term" value="P:L-arginine import across plasma membrane"/>
    <property type="evidence" value="ECO:0007669"/>
    <property type="project" value="TreeGrafter"/>
</dbReference>
<feature type="transmembrane region" description="Helical" evidence="13">
    <location>
        <begin position="497"/>
        <end position="516"/>
    </location>
</feature>
<protein>
    <submittedName>
        <fullName evidence="15">Cationic amino acid transporter 2-like</fullName>
    </submittedName>
</protein>
<dbReference type="PANTHER" id="PTHR43243:SF19">
    <property type="entry name" value="CATIONIC AMINO ACID TRANSPORTER C-TERMINAL DOMAIN-CONTAINING PROTEIN"/>
    <property type="match status" value="1"/>
</dbReference>
<evidence type="ECO:0000256" key="3">
    <source>
        <dbReference type="ARBA" id="ARBA00022448"/>
    </source>
</evidence>
<keyword evidence="6" id="KW-0029">Amino-acid transport</keyword>
<dbReference type="PIRSF" id="PIRSF006060">
    <property type="entry name" value="AA_transporter"/>
    <property type="match status" value="1"/>
</dbReference>
<evidence type="ECO:0000256" key="12">
    <source>
        <dbReference type="ARBA" id="ARBA00034450"/>
    </source>
</evidence>
<evidence type="ECO:0000256" key="4">
    <source>
        <dbReference type="ARBA" id="ARBA00022475"/>
    </source>
</evidence>
<comment type="similarity">
    <text evidence="2">Belongs to the amino acid-polyamine-organocation (APC) superfamily. Cationic amino acid transporter (CAT) (TC 2.A.3.3) family.</text>
</comment>
<dbReference type="GO" id="GO:0005886">
    <property type="term" value="C:plasma membrane"/>
    <property type="evidence" value="ECO:0007669"/>
    <property type="project" value="UniProtKB-SubCell"/>
</dbReference>
<feature type="transmembrane region" description="Helical" evidence="13">
    <location>
        <begin position="164"/>
        <end position="181"/>
    </location>
</feature>
<comment type="subcellular location">
    <subcellularLocation>
        <location evidence="1">Cell membrane</location>
        <topology evidence="1">Multi-pass membrane protein</topology>
    </subcellularLocation>
</comment>
<feature type="transmembrane region" description="Helical" evidence="13">
    <location>
        <begin position="190"/>
        <end position="208"/>
    </location>
</feature>
<evidence type="ECO:0000256" key="11">
    <source>
        <dbReference type="ARBA" id="ARBA00034423"/>
    </source>
</evidence>
<evidence type="ECO:0000256" key="9">
    <source>
        <dbReference type="ARBA" id="ARBA00023180"/>
    </source>
</evidence>
<evidence type="ECO:0000256" key="7">
    <source>
        <dbReference type="ARBA" id="ARBA00022989"/>
    </source>
</evidence>
<sequence length="610" mass="65677">MSNYVEYFLVSISRRKPLEPEGEQSTFNRCLTTLDLVALGVGSTLGAGVYVLSGEVARDTAGPSIIISFFIAALASIFAGLCYAEFGSRVPKTGSAYLYSYVTVGELLAFVTGWNLLLSYVIGTSSVALAWSGTFDELIGGVISKFFAENAPMDLTGLAPYPDVFAAVLVILLSGVLAFGVKESTTINKIFTAINILVLLFVTISGFIKGDISNWQISLKSTALSPPNSNSNATLNYTAAIGDGGFFPFGFDGTLAGAATCFYAFVGFDCIATTGEEVKNPQKSIPIGIVASLLICFLAYFAVSAALTLMMPYYLLDEKSPLPVAFNYVGWGPARYVVAVGSLCALSTSLLGSMFPMPRVLFAMARDGLLFKPLCKVTAKGSPAIATISSGIVAAIMALLFDLEALVEMMSIGTLFAYTLVAICILILRYQESPSGSESDLKVIESKKFNILKPPSLPNSSTSKTATLLTVFSVACAVGLCVTLTQAMTALSNLEPWSVAIVCILGVFLLVSALLIWRQPQNPTKASFMVPLVPVLPLVSTLINVYLMVQLGPDTWIRYSIWMAVGLLIYFCYGLWFSVQRKRLWTDNMNIQIETISESTDKKVIHEERF</sequence>
<feature type="transmembrane region" description="Helical" evidence="13">
    <location>
        <begin position="255"/>
        <end position="275"/>
    </location>
</feature>
<feature type="transmembrane region" description="Helical" evidence="13">
    <location>
        <begin position="409"/>
        <end position="428"/>
    </location>
</feature>
<dbReference type="AlphaFoldDB" id="A0AAV1FBZ2"/>
<keyword evidence="3" id="KW-0813">Transport</keyword>
<evidence type="ECO:0000313" key="16">
    <source>
        <dbReference type="Proteomes" id="UP001178508"/>
    </source>
</evidence>
<dbReference type="PANTHER" id="PTHR43243">
    <property type="entry name" value="INNER MEMBRANE TRANSPORTER YGJI-RELATED"/>
    <property type="match status" value="1"/>
</dbReference>